<dbReference type="EMBL" id="CP002042">
    <property type="protein sequence ID" value="ADH62185.1"/>
    <property type="molecule type" value="Genomic_DNA"/>
</dbReference>
<sequence>MDLPPELGWAWVSVDGPYNEHLIRDVGRLNLALGVLGLLALWQPGLAAPFALASLAYQLPHNAYHLAHLELIASPLERFAQSAGLLFNVLAALIVVFWCRPFNKGVSRG</sequence>
<dbReference type="AlphaFoldDB" id="D7BHE7"/>
<protein>
    <submittedName>
        <fullName evidence="2">Uncharacterized protein</fullName>
    </submittedName>
</protein>
<reference evidence="2 3" key="1">
    <citation type="journal article" date="2010" name="Stand. Genomic Sci.">
        <title>Complete genome sequence of Meiothermus silvanus type strain (VI-R2).</title>
        <authorList>
            <person name="Sikorski J."/>
            <person name="Tindall B.J."/>
            <person name="Lowry S."/>
            <person name="Lucas S."/>
            <person name="Nolan M."/>
            <person name="Copeland A."/>
            <person name="Glavina Del Rio T."/>
            <person name="Tice H."/>
            <person name="Cheng J.F."/>
            <person name="Han C."/>
            <person name="Pitluck S."/>
            <person name="Liolios K."/>
            <person name="Ivanova N."/>
            <person name="Mavromatis K."/>
            <person name="Mikhailova N."/>
            <person name="Pati A."/>
            <person name="Goodwin L."/>
            <person name="Chen A."/>
            <person name="Palaniappan K."/>
            <person name="Land M."/>
            <person name="Hauser L."/>
            <person name="Chang Y.J."/>
            <person name="Jeffries C.D."/>
            <person name="Rohde M."/>
            <person name="Goker M."/>
            <person name="Woyke T."/>
            <person name="Bristow J."/>
            <person name="Eisen J.A."/>
            <person name="Markowitz V."/>
            <person name="Hugenholtz P."/>
            <person name="Kyrpides N.C."/>
            <person name="Klenk H.P."/>
            <person name="Lapidus A."/>
        </authorList>
    </citation>
    <scope>NUCLEOTIDE SEQUENCE [LARGE SCALE GENOMIC DNA]</scope>
    <source>
        <strain evidence="3">ATCC 700542 / DSM 9946 / VI-R2</strain>
    </source>
</reference>
<dbReference type="Proteomes" id="UP000001916">
    <property type="component" value="Chromosome"/>
</dbReference>
<keyword evidence="1" id="KW-1133">Transmembrane helix</keyword>
<gene>
    <name evidence="2" type="ordered locus">Mesil_0241</name>
</gene>
<keyword evidence="1" id="KW-0472">Membrane</keyword>
<dbReference type="OrthoDB" id="74134at2"/>
<keyword evidence="1" id="KW-0812">Transmembrane</keyword>
<evidence type="ECO:0000313" key="3">
    <source>
        <dbReference type="Proteomes" id="UP000001916"/>
    </source>
</evidence>
<dbReference type="STRING" id="526227.Mesil_0241"/>
<name>D7BHE7_ALLS1</name>
<keyword evidence="3" id="KW-1185">Reference proteome</keyword>
<evidence type="ECO:0000256" key="1">
    <source>
        <dbReference type="SAM" id="Phobius"/>
    </source>
</evidence>
<proteinExistence type="predicted"/>
<dbReference type="RefSeq" id="WP_013156792.1">
    <property type="nucleotide sequence ID" value="NC_014212.1"/>
</dbReference>
<accession>D7BHE7</accession>
<organism evidence="2 3">
    <name type="scientific">Allomeiothermus silvanus (strain ATCC 700542 / DSM 9946 / NBRC 106475 / NCIMB 13440 / VI-R2)</name>
    <name type="common">Thermus silvanus</name>
    <dbReference type="NCBI Taxonomy" id="526227"/>
    <lineage>
        <taxon>Bacteria</taxon>
        <taxon>Thermotogati</taxon>
        <taxon>Deinococcota</taxon>
        <taxon>Deinococci</taxon>
        <taxon>Thermales</taxon>
        <taxon>Thermaceae</taxon>
        <taxon>Allomeiothermus</taxon>
    </lineage>
</organism>
<evidence type="ECO:0000313" key="2">
    <source>
        <dbReference type="EMBL" id="ADH62185.1"/>
    </source>
</evidence>
<dbReference type="KEGG" id="msv:Mesil_0241"/>
<feature type="transmembrane region" description="Helical" evidence="1">
    <location>
        <begin position="31"/>
        <end position="59"/>
    </location>
</feature>
<feature type="transmembrane region" description="Helical" evidence="1">
    <location>
        <begin position="79"/>
        <end position="99"/>
    </location>
</feature>
<dbReference type="HOGENOM" id="CLU_2180710_0_0_0"/>